<name>A0A8S4P293_OWEFU</name>
<gene>
    <name evidence="1" type="ORF">OFUS_LOCUS12797</name>
</gene>
<evidence type="ECO:0000313" key="2">
    <source>
        <dbReference type="Proteomes" id="UP000749559"/>
    </source>
</evidence>
<organism evidence="1 2">
    <name type="scientific">Owenia fusiformis</name>
    <name type="common">Polychaete worm</name>
    <dbReference type="NCBI Taxonomy" id="6347"/>
    <lineage>
        <taxon>Eukaryota</taxon>
        <taxon>Metazoa</taxon>
        <taxon>Spiralia</taxon>
        <taxon>Lophotrochozoa</taxon>
        <taxon>Annelida</taxon>
        <taxon>Polychaeta</taxon>
        <taxon>Sedentaria</taxon>
        <taxon>Canalipalpata</taxon>
        <taxon>Sabellida</taxon>
        <taxon>Oweniida</taxon>
        <taxon>Oweniidae</taxon>
        <taxon>Owenia</taxon>
    </lineage>
</organism>
<dbReference type="EMBL" id="CAIIXF020000006">
    <property type="protein sequence ID" value="CAH1787011.1"/>
    <property type="molecule type" value="Genomic_DNA"/>
</dbReference>
<sequence length="101" mass="11500">MKVPNFIVAHVIFSFSTTRWYNRCCGSTNSAGNDDCEWCDTWNTPLPHNVPDLSRQCGYNDQSSHWWACLVTVYNNVCCGVSIFLKPGQASFFREHFGRVG</sequence>
<proteinExistence type="predicted"/>
<comment type="caution">
    <text evidence="1">The sequence shown here is derived from an EMBL/GenBank/DDBJ whole genome shotgun (WGS) entry which is preliminary data.</text>
</comment>
<reference evidence="1" key="1">
    <citation type="submission" date="2022-03" db="EMBL/GenBank/DDBJ databases">
        <authorList>
            <person name="Martin C."/>
        </authorList>
    </citation>
    <scope>NUCLEOTIDE SEQUENCE</scope>
</reference>
<accession>A0A8S4P293</accession>
<dbReference type="Proteomes" id="UP000749559">
    <property type="component" value="Unassembled WGS sequence"/>
</dbReference>
<dbReference type="AlphaFoldDB" id="A0A8S4P293"/>
<keyword evidence="2" id="KW-1185">Reference proteome</keyword>
<protein>
    <submittedName>
        <fullName evidence="1">Uncharacterized protein</fullName>
    </submittedName>
</protein>
<evidence type="ECO:0000313" key="1">
    <source>
        <dbReference type="EMBL" id="CAH1787011.1"/>
    </source>
</evidence>